<reference evidence="3 4" key="1">
    <citation type="submission" date="2017-12" db="EMBL/GenBank/DDBJ databases">
        <title>Taxonomic description and draft genome of Pradoshia cofamensis Gen. nov., sp. nov., a thermotolerant bacillale isolated from anterior gut of earthworm Eisenia fetida.</title>
        <authorList>
            <person name="Saha T."/>
            <person name="Chakraborty R."/>
        </authorList>
    </citation>
    <scope>NUCLEOTIDE SEQUENCE [LARGE SCALE GENOMIC DNA]</scope>
    <source>
        <strain evidence="3 4">EAG3</strain>
    </source>
</reference>
<evidence type="ECO:0000313" key="3">
    <source>
        <dbReference type="EMBL" id="PQD96491.1"/>
    </source>
</evidence>
<feature type="domain" description="YbaK/aminoacyl-tRNA synthetase-associated" evidence="2">
    <location>
        <begin position="21"/>
        <end position="145"/>
    </location>
</feature>
<dbReference type="RefSeq" id="WP_104847589.1">
    <property type="nucleotide sequence ID" value="NZ_PKOZ01000001.1"/>
</dbReference>
<dbReference type="InterPro" id="IPR007214">
    <property type="entry name" value="YbaK/aa-tRNA-synth-assoc-dom"/>
</dbReference>
<dbReference type="InterPro" id="IPR036754">
    <property type="entry name" value="YbaK/aa-tRNA-synt-asso_dom_sf"/>
</dbReference>
<dbReference type="PANTHER" id="PTHR31423:SF3">
    <property type="entry name" value="PROLYL-TRNA SYNTHETASE ASSOCIATED DOMAIN-CONTAINING PROTEIN 1-RELATED"/>
    <property type="match status" value="1"/>
</dbReference>
<dbReference type="EMBL" id="PKOZ01000001">
    <property type="protein sequence ID" value="PQD96491.1"/>
    <property type="molecule type" value="Genomic_DNA"/>
</dbReference>
<dbReference type="OrthoDB" id="9798587at2"/>
<dbReference type="PANTHER" id="PTHR31423">
    <property type="entry name" value="YBAK DOMAIN-CONTAINING PROTEIN"/>
    <property type="match status" value="1"/>
</dbReference>
<protein>
    <submittedName>
        <fullName evidence="3">Prolyl-tRNA editing protein</fullName>
    </submittedName>
</protein>
<accession>A0A2S7N335</accession>
<dbReference type="AlphaFoldDB" id="A0A2S7N335"/>
<dbReference type="Gene3D" id="3.90.960.10">
    <property type="entry name" value="YbaK/aminoacyl-tRNA synthetase-associated domain"/>
    <property type="match status" value="1"/>
</dbReference>
<dbReference type="InterPro" id="IPR040285">
    <property type="entry name" value="ProX/PRXD1"/>
</dbReference>
<organism evidence="3 4">
    <name type="scientific">Pradoshia eiseniae</name>
    <dbReference type="NCBI Taxonomy" id="2064768"/>
    <lineage>
        <taxon>Bacteria</taxon>
        <taxon>Bacillati</taxon>
        <taxon>Bacillota</taxon>
        <taxon>Bacilli</taxon>
        <taxon>Bacillales</taxon>
        <taxon>Bacillaceae</taxon>
        <taxon>Pradoshia</taxon>
    </lineage>
</organism>
<comment type="similarity">
    <text evidence="1">Belongs to the PRORSD1 family.</text>
</comment>
<evidence type="ECO:0000313" key="4">
    <source>
        <dbReference type="Proteomes" id="UP000239663"/>
    </source>
</evidence>
<dbReference type="Pfam" id="PF04073">
    <property type="entry name" value="tRNA_edit"/>
    <property type="match status" value="1"/>
</dbReference>
<comment type="caution">
    <text evidence="3">The sequence shown here is derived from an EMBL/GenBank/DDBJ whole genome shotgun (WGS) entry which is preliminary data.</text>
</comment>
<dbReference type="SUPFAM" id="SSF55826">
    <property type="entry name" value="YbaK/ProRS associated domain"/>
    <property type="match status" value="1"/>
</dbReference>
<keyword evidence="4" id="KW-1185">Reference proteome</keyword>
<name>A0A2S7N335_9BACI</name>
<sequence>MDKKVFETLDRMGIVFEVVEHPPATSTEQASEYIAGKSGVRTKTLFLTNQKKTAYYLVVTDEGKRINLHHLAESLGEKRIKFASETLLRDKLGTVPGVVSVFGLLNEQARDVQLILDDAFGPDMIVTFHPDVNTKTLFMTVRDMKMFAHHLGIEVCMLSIA</sequence>
<gene>
    <name evidence="3" type="ORF">CYL18_00910</name>
</gene>
<dbReference type="GO" id="GO:0002161">
    <property type="term" value="F:aminoacyl-tRNA deacylase activity"/>
    <property type="evidence" value="ECO:0007669"/>
    <property type="project" value="InterPro"/>
</dbReference>
<evidence type="ECO:0000259" key="2">
    <source>
        <dbReference type="Pfam" id="PF04073"/>
    </source>
</evidence>
<evidence type="ECO:0000256" key="1">
    <source>
        <dbReference type="ARBA" id="ARBA00010201"/>
    </source>
</evidence>
<dbReference type="Proteomes" id="UP000239663">
    <property type="component" value="Unassembled WGS sequence"/>
</dbReference>
<proteinExistence type="inferred from homology"/>